<feature type="transmembrane region" description="Helical" evidence="8">
    <location>
        <begin position="12"/>
        <end position="36"/>
    </location>
</feature>
<dbReference type="Gene3D" id="1.20.1560.10">
    <property type="entry name" value="ABC transporter type 1, transmembrane domain"/>
    <property type="match status" value="1"/>
</dbReference>
<dbReference type="SMART" id="SM00382">
    <property type="entry name" value="AAA"/>
    <property type="match status" value="1"/>
</dbReference>
<evidence type="ECO:0000313" key="14">
    <source>
        <dbReference type="Proteomes" id="UP000321726"/>
    </source>
</evidence>
<evidence type="ECO:0000313" key="11">
    <source>
        <dbReference type="EMBL" id="GEN25904.1"/>
    </source>
</evidence>
<evidence type="ECO:0000256" key="8">
    <source>
        <dbReference type="SAM" id="Phobius"/>
    </source>
</evidence>
<dbReference type="Proteomes" id="UP000184123">
    <property type="component" value="Unassembled WGS sequence"/>
</dbReference>
<keyword evidence="7 8" id="KW-0472">Membrane</keyword>
<evidence type="ECO:0000313" key="13">
    <source>
        <dbReference type="Proteomes" id="UP000184123"/>
    </source>
</evidence>
<dbReference type="PANTHER" id="PTHR24221">
    <property type="entry name" value="ATP-BINDING CASSETTE SUB-FAMILY B"/>
    <property type="match status" value="1"/>
</dbReference>
<evidence type="ECO:0000256" key="3">
    <source>
        <dbReference type="ARBA" id="ARBA00022692"/>
    </source>
</evidence>
<reference evidence="12 13" key="1">
    <citation type="submission" date="2016-11" db="EMBL/GenBank/DDBJ databases">
        <authorList>
            <person name="Jaros S."/>
            <person name="Januszkiewicz K."/>
            <person name="Wedrychowicz H."/>
        </authorList>
    </citation>
    <scope>NUCLEOTIDE SEQUENCE [LARGE SCALE GENOMIC DNA]</scope>
    <source>
        <strain evidence="12 13">DSM 4740</strain>
    </source>
</reference>
<dbReference type="GO" id="GO:0005524">
    <property type="term" value="F:ATP binding"/>
    <property type="evidence" value="ECO:0007669"/>
    <property type="project" value="UniProtKB-KW"/>
</dbReference>
<feature type="transmembrane region" description="Helical" evidence="8">
    <location>
        <begin position="56"/>
        <end position="81"/>
    </location>
</feature>
<evidence type="ECO:0000259" key="9">
    <source>
        <dbReference type="PROSITE" id="PS50893"/>
    </source>
</evidence>
<keyword evidence="5 12" id="KW-0067">ATP-binding</keyword>
<dbReference type="PROSITE" id="PS50929">
    <property type="entry name" value="ABC_TM1F"/>
    <property type="match status" value="1"/>
</dbReference>
<dbReference type="CDD" id="cd03225">
    <property type="entry name" value="ABC_cobalt_CbiO_domain1"/>
    <property type="match status" value="1"/>
</dbReference>
<evidence type="ECO:0000256" key="2">
    <source>
        <dbReference type="ARBA" id="ARBA00022448"/>
    </source>
</evidence>
<dbReference type="GO" id="GO:0034040">
    <property type="term" value="F:ATPase-coupled lipid transmembrane transporter activity"/>
    <property type="evidence" value="ECO:0007669"/>
    <property type="project" value="TreeGrafter"/>
</dbReference>
<dbReference type="InterPro" id="IPR027417">
    <property type="entry name" value="P-loop_NTPase"/>
</dbReference>
<dbReference type="NCBIfam" id="TIGR01194">
    <property type="entry name" value="cyc_pep_trnsptr"/>
    <property type="match status" value="1"/>
</dbReference>
<dbReference type="InterPro" id="IPR039421">
    <property type="entry name" value="Type_1_exporter"/>
</dbReference>
<accession>A0A1M7CW26</accession>
<evidence type="ECO:0000256" key="4">
    <source>
        <dbReference type="ARBA" id="ARBA00022741"/>
    </source>
</evidence>
<dbReference type="EMBL" id="FRCA01000002">
    <property type="protein sequence ID" value="SHL71415.1"/>
    <property type="molecule type" value="Genomic_DNA"/>
</dbReference>
<dbReference type="InterPro" id="IPR003593">
    <property type="entry name" value="AAA+_ATPase"/>
</dbReference>
<evidence type="ECO:0000256" key="6">
    <source>
        <dbReference type="ARBA" id="ARBA00022989"/>
    </source>
</evidence>
<keyword evidence="4" id="KW-0547">Nucleotide-binding</keyword>
<dbReference type="InterPro" id="IPR005898">
    <property type="entry name" value="Cyc_pep_transpt_SyrD/YojI"/>
</dbReference>
<dbReference type="InterPro" id="IPR017871">
    <property type="entry name" value="ABC_transporter-like_CS"/>
</dbReference>
<dbReference type="GO" id="GO:0005886">
    <property type="term" value="C:plasma membrane"/>
    <property type="evidence" value="ECO:0007669"/>
    <property type="project" value="UniProtKB-SubCell"/>
</dbReference>
<dbReference type="Gene3D" id="3.40.50.300">
    <property type="entry name" value="P-loop containing nucleotide triphosphate hydrolases"/>
    <property type="match status" value="1"/>
</dbReference>
<gene>
    <name evidence="11" type="ORF">HCU01_38530</name>
    <name evidence="12" type="ORF">SAMN05660971_01263</name>
</gene>
<sequence length="571" mass="63704">MELLSVVYRYYRWPFIGVMVLSLASAALGIGAIAFINRRLIENVGGPMGVLPEFLGVILALLVVTLASQLALTLLGHHFVFGLRGRLVKRILDTDIERLERLGSAELLTSLSSDVRNITIAFVRLPELVQGIILTIGSALYLGWLSPSLLLVTSLWVAITIIGGSLLVSRVYRHLARVREAEERLYRDYESVIHGRKELALNRGRARRLFEESFIGNARDYRDQVVRADTYHLSAVNWSNIMMLGAIGIVFFLANGLGWATTGVAATYSLTLLFLRTPLLQAVGALPTLLSAQVAFNKLHQLQLAEHDDAFHIQEALPGDWQTLSLENVCFQYGTSDVGRGVGGEVGGEVGGKAGREGFRVGPIDLVLRRGELVFLIGGNGSGKSTLARLLTGLYRPESGEIHLDGKPVSDEQLCAWRQRFSAVFTDFHQFDQLIGQDGGQADPRLVEDWLEYLAMREKLHFDGQRVTNPELSQGQRKRLALLMAVAEQRDILLLDEWAADQDPQFRRVFYRDLLPRLQQMGKTILAISHDDHYFQHADRLLEMRNGKLFELTGALRDEVSLDAVARLDKI</sequence>
<dbReference type="OrthoDB" id="9760776at2"/>
<dbReference type="RefSeq" id="WP_073434210.1">
    <property type="nucleotide sequence ID" value="NZ_BJXU01000172.1"/>
</dbReference>
<dbReference type="GO" id="GO:0016887">
    <property type="term" value="F:ATP hydrolysis activity"/>
    <property type="evidence" value="ECO:0007669"/>
    <property type="project" value="InterPro"/>
</dbReference>
<comment type="subcellular location">
    <subcellularLocation>
        <location evidence="1">Cell membrane</location>
        <topology evidence="1">Multi-pass membrane protein</topology>
    </subcellularLocation>
</comment>
<dbReference type="EMBL" id="BJXU01000172">
    <property type="protein sequence ID" value="GEN25904.1"/>
    <property type="molecule type" value="Genomic_DNA"/>
</dbReference>
<dbReference type="AlphaFoldDB" id="A0A1M7CW26"/>
<keyword evidence="6 8" id="KW-1133">Transmembrane helix</keyword>
<evidence type="ECO:0000313" key="12">
    <source>
        <dbReference type="EMBL" id="SHL71415.1"/>
    </source>
</evidence>
<keyword evidence="14" id="KW-1185">Reference proteome</keyword>
<dbReference type="FunFam" id="3.40.50.300:FF:001035">
    <property type="entry name" value="ABC transporter ATP-binding protein YojI"/>
    <property type="match status" value="1"/>
</dbReference>
<keyword evidence="2" id="KW-0813">Transport</keyword>
<dbReference type="GO" id="GO:1904680">
    <property type="term" value="F:peptide transmembrane transporter activity"/>
    <property type="evidence" value="ECO:0007669"/>
    <property type="project" value="InterPro"/>
</dbReference>
<protein>
    <submittedName>
        <fullName evidence="11">Multidrug ABC transporter permease/ATP-binding protein</fullName>
    </submittedName>
    <submittedName>
        <fullName evidence="12">Putative ATP-binding cassette transporter</fullName>
    </submittedName>
</protein>
<dbReference type="InterPro" id="IPR015856">
    <property type="entry name" value="ABC_transpr_CbiO/EcfA_su"/>
</dbReference>
<dbReference type="InterPro" id="IPR011527">
    <property type="entry name" value="ABC1_TM_dom"/>
</dbReference>
<feature type="domain" description="ABC transmembrane type-1" evidence="10">
    <location>
        <begin position="16"/>
        <end position="291"/>
    </location>
</feature>
<dbReference type="GO" id="GO:0140359">
    <property type="term" value="F:ABC-type transporter activity"/>
    <property type="evidence" value="ECO:0007669"/>
    <property type="project" value="InterPro"/>
</dbReference>
<feature type="transmembrane region" description="Helical" evidence="8">
    <location>
        <begin position="241"/>
        <end position="259"/>
    </location>
</feature>
<dbReference type="Pfam" id="PF00664">
    <property type="entry name" value="ABC_membrane"/>
    <property type="match status" value="1"/>
</dbReference>
<dbReference type="NCBIfam" id="NF007813">
    <property type="entry name" value="PRK10522.1"/>
    <property type="match status" value="1"/>
</dbReference>
<organism evidence="12 13">
    <name type="scientific">Halomonas cupida</name>
    <dbReference type="NCBI Taxonomy" id="44933"/>
    <lineage>
        <taxon>Bacteria</taxon>
        <taxon>Pseudomonadati</taxon>
        <taxon>Pseudomonadota</taxon>
        <taxon>Gammaproteobacteria</taxon>
        <taxon>Oceanospirillales</taxon>
        <taxon>Halomonadaceae</taxon>
        <taxon>Halomonas</taxon>
    </lineage>
</organism>
<evidence type="ECO:0000256" key="5">
    <source>
        <dbReference type="ARBA" id="ARBA00022840"/>
    </source>
</evidence>
<dbReference type="GO" id="GO:0015833">
    <property type="term" value="P:peptide transport"/>
    <property type="evidence" value="ECO:0007669"/>
    <property type="project" value="InterPro"/>
</dbReference>
<evidence type="ECO:0000259" key="10">
    <source>
        <dbReference type="PROSITE" id="PS50929"/>
    </source>
</evidence>
<dbReference type="Proteomes" id="UP000321726">
    <property type="component" value="Unassembled WGS sequence"/>
</dbReference>
<dbReference type="SUPFAM" id="SSF90123">
    <property type="entry name" value="ABC transporter transmembrane region"/>
    <property type="match status" value="1"/>
</dbReference>
<proteinExistence type="predicted"/>
<name>A0A1M7CW26_9GAMM</name>
<reference evidence="11 14" key="2">
    <citation type="submission" date="2019-07" db="EMBL/GenBank/DDBJ databases">
        <title>Whole genome shotgun sequence of Halomonas cupida NBRC 102219.</title>
        <authorList>
            <person name="Hosoyama A."/>
            <person name="Uohara A."/>
            <person name="Ohji S."/>
            <person name="Ichikawa N."/>
        </authorList>
    </citation>
    <scope>NUCLEOTIDE SEQUENCE [LARGE SCALE GENOMIC DNA]</scope>
    <source>
        <strain evidence="11 14">NBRC 102219</strain>
    </source>
</reference>
<dbReference type="SUPFAM" id="SSF52540">
    <property type="entry name" value="P-loop containing nucleoside triphosphate hydrolases"/>
    <property type="match status" value="1"/>
</dbReference>
<dbReference type="InterPro" id="IPR036640">
    <property type="entry name" value="ABC1_TM_sf"/>
</dbReference>
<feature type="domain" description="ABC transporter" evidence="9">
    <location>
        <begin position="324"/>
        <end position="571"/>
    </location>
</feature>
<dbReference type="STRING" id="44933.SAMN05660971_01263"/>
<dbReference type="PANTHER" id="PTHR24221:SF654">
    <property type="entry name" value="ATP-BINDING CASSETTE SUB-FAMILY B MEMBER 6"/>
    <property type="match status" value="1"/>
</dbReference>
<evidence type="ECO:0000256" key="7">
    <source>
        <dbReference type="ARBA" id="ARBA00023136"/>
    </source>
</evidence>
<dbReference type="InterPro" id="IPR003439">
    <property type="entry name" value="ABC_transporter-like_ATP-bd"/>
</dbReference>
<dbReference type="PROSITE" id="PS50893">
    <property type="entry name" value="ABC_TRANSPORTER_2"/>
    <property type="match status" value="1"/>
</dbReference>
<feature type="transmembrane region" description="Helical" evidence="8">
    <location>
        <begin position="150"/>
        <end position="169"/>
    </location>
</feature>
<keyword evidence="3 8" id="KW-0812">Transmembrane</keyword>
<evidence type="ECO:0000256" key="1">
    <source>
        <dbReference type="ARBA" id="ARBA00004651"/>
    </source>
</evidence>
<dbReference type="PROSITE" id="PS00211">
    <property type="entry name" value="ABC_TRANSPORTER_1"/>
    <property type="match status" value="1"/>
</dbReference>
<dbReference type="Pfam" id="PF00005">
    <property type="entry name" value="ABC_tran"/>
    <property type="match status" value="1"/>
</dbReference>